<gene>
    <name evidence="1" type="ORF">UFOVP1590_42</name>
</gene>
<reference evidence="1" key="1">
    <citation type="submission" date="2020-05" db="EMBL/GenBank/DDBJ databases">
        <authorList>
            <person name="Chiriac C."/>
            <person name="Salcher M."/>
            <person name="Ghai R."/>
            <person name="Kavagutti S V."/>
        </authorList>
    </citation>
    <scope>NUCLEOTIDE SEQUENCE</scope>
</reference>
<protein>
    <submittedName>
        <fullName evidence="1">Uncharacterized protein</fullName>
    </submittedName>
</protein>
<accession>A0A6J5SQI0</accession>
<organism evidence="1">
    <name type="scientific">uncultured Caudovirales phage</name>
    <dbReference type="NCBI Taxonomy" id="2100421"/>
    <lineage>
        <taxon>Viruses</taxon>
        <taxon>Duplodnaviria</taxon>
        <taxon>Heunggongvirae</taxon>
        <taxon>Uroviricota</taxon>
        <taxon>Caudoviricetes</taxon>
        <taxon>Peduoviridae</taxon>
        <taxon>Maltschvirus</taxon>
        <taxon>Maltschvirus maltsch</taxon>
    </lineage>
</organism>
<evidence type="ECO:0000313" key="1">
    <source>
        <dbReference type="EMBL" id="CAB4217376.1"/>
    </source>
</evidence>
<proteinExistence type="predicted"/>
<sequence length="170" mass="19110">MGKRFRRFNSNLKDIDMSEDEKEYSSELYNAATNALAAEASDINTFEKMVTYAAKHLDSAKFKAEVLLIEKLIKTQFSLTSMPSPWRSAKSVCYGALALGVNLYDENLQIKGKTRLQNDIKLAKEVGTEEKAPLQVVLDKLQSAFKLYNNSLGHEDQIEVLRAIKASWGV</sequence>
<dbReference type="EMBL" id="LR797443">
    <property type="protein sequence ID" value="CAB4217376.1"/>
    <property type="molecule type" value="Genomic_DNA"/>
</dbReference>
<name>A0A6J5SQI0_9CAUD</name>